<organism evidence="2 3">
    <name type="scientific">Caerostris extrusa</name>
    <name type="common">Bark spider</name>
    <name type="synonym">Caerostris bankana</name>
    <dbReference type="NCBI Taxonomy" id="172846"/>
    <lineage>
        <taxon>Eukaryota</taxon>
        <taxon>Metazoa</taxon>
        <taxon>Ecdysozoa</taxon>
        <taxon>Arthropoda</taxon>
        <taxon>Chelicerata</taxon>
        <taxon>Arachnida</taxon>
        <taxon>Araneae</taxon>
        <taxon>Araneomorphae</taxon>
        <taxon>Entelegynae</taxon>
        <taxon>Araneoidea</taxon>
        <taxon>Araneidae</taxon>
        <taxon>Caerostris</taxon>
    </lineage>
</organism>
<dbReference type="AlphaFoldDB" id="A0AAV4NZB3"/>
<feature type="compositionally biased region" description="Basic residues" evidence="1">
    <location>
        <begin position="151"/>
        <end position="160"/>
    </location>
</feature>
<feature type="region of interest" description="Disordered" evidence="1">
    <location>
        <begin position="136"/>
        <end position="160"/>
    </location>
</feature>
<evidence type="ECO:0000256" key="1">
    <source>
        <dbReference type="SAM" id="MobiDB-lite"/>
    </source>
</evidence>
<protein>
    <submittedName>
        <fullName evidence="2">Uncharacterized protein</fullName>
    </submittedName>
</protein>
<name>A0AAV4NZB3_CAEEX</name>
<gene>
    <name evidence="2" type="ORF">CEXT_439031</name>
</gene>
<comment type="caution">
    <text evidence="2">The sequence shown here is derived from an EMBL/GenBank/DDBJ whole genome shotgun (WGS) entry which is preliminary data.</text>
</comment>
<evidence type="ECO:0000313" key="3">
    <source>
        <dbReference type="Proteomes" id="UP001054945"/>
    </source>
</evidence>
<keyword evidence="3" id="KW-1185">Reference proteome</keyword>
<reference evidence="2 3" key="1">
    <citation type="submission" date="2021-06" db="EMBL/GenBank/DDBJ databases">
        <title>Caerostris extrusa draft genome.</title>
        <authorList>
            <person name="Kono N."/>
            <person name="Arakawa K."/>
        </authorList>
    </citation>
    <scope>NUCLEOTIDE SEQUENCE [LARGE SCALE GENOMIC DNA]</scope>
</reference>
<sequence>MPNSCTNRKKCSYRAKDTGLITPLAFVATAFINDEIDCGLRWRGTSLIGTLQTEGALIRKSSQSMCIWEHCLCSRLFGIPGCSNRLRKYEHNLFGAAVPPAVVLLAAVRSSRTEVEHVLAHLDARLVQFLAQHPIPGKGTPGSSDIIGPKERKRRKFSVI</sequence>
<dbReference type="Proteomes" id="UP001054945">
    <property type="component" value="Unassembled WGS sequence"/>
</dbReference>
<accession>A0AAV4NZB3</accession>
<dbReference type="EMBL" id="BPLR01003811">
    <property type="protein sequence ID" value="GIX88979.1"/>
    <property type="molecule type" value="Genomic_DNA"/>
</dbReference>
<proteinExistence type="predicted"/>
<evidence type="ECO:0000313" key="2">
    <source>
        <dbReference type="EMBL" id="GIX88979.1"/>
    </source>
</evidence>